<evidence type="ECO:0000313" key="1">
    <source>
        <dbReference type="EMBL" id="JAH46997.1"/>
    </source>
</evidence>
<proteinExistence type="predicted"/>
<name>A0A0E9T0H3_ANGAN</name>
<protein>
    <submittedName>
        <fullName evidence="1">Uncharacterized protein</fullName>
    </submittedName>
</protein>
<accession>A0A0E9T0H3</accession>
<sequence>MSLRARLYYR</sequence>
<reference evidence="1" key="1">
    <citation type="submission" date="2014-11" db="EMBL/GenBank/DDBJ databases">
        <authorList>
            <person name="Amaro Gonzalez C."/>
        </authorList>
    </citation>
    <scope>NUCLEOTIDE SEQUENCE</scope>
</reference>
<dbReference type="EMBL" id="GBXM01061580">
    <property type="protein sequence ID" value="JAH46997.1"/>
    <property type="molecule type" value="Transcribed_RNA"/>
</dbReference>
<organism evidence="1">
    <name type="scientific">Anguilla anguilla</name>
    <name type="common">European freshwater eel</name>
    <name type="synonym">Muraena anguilla</name>
    <dbReference type="NCBI Taxonomy" id="7936"/>
    <lineage>
        <taxon>Eukaryota</taxon>
        <taxon>Metazoa</taxon>
        <taxon>Chordata</taxon>
        <taxon>Craniata</taxon>
        <taxon>Vertebrata</taxon>
        <taxon>Euteleostomi</taxon>
        <taxon>Actinopterygii</taxon>
        <taxon>Neopterygii</taxon>
        <taxon>Teleostei</taxon>
        <taxon>Anguilliformes</taxon>
        <taxon>Anguillidae</taxon>
        <taxon>Anguilla</taxon>
    </lineage>
</organism>
<reference evidence="1" key="2">
    <citation type="journal article" date="2015" name="Fish Shellfish Immunol.">
        <title>Early steps in the European eel (Anguilla anguilla)-Vibrio vulnificus interaction in the gills: Role of the RtxA13 toxin.</title>
        <authorList>
            <person name="Callol A."/>
            <person name="Pajuelo D."/>
            <person name="Ebbesson L."/>
            <person name="Teles M."/>
            <person name="MacKenzie S."/>
            <person name="Amaro C."/>
        </authorList>
    </citation>
    <scope>NUCLEOTIDE SEQUENCE</scope>
</reference>